<dbReference type="EMBL" id="WOEZ01000126">
    <property type="protein sequence ID" value="NPT57438.1"/>
    <property type="molecule type" value="Genomic_DNA"/>
</dbReference>
<sequence>MPSGKVLSITDYQILANACNAFANSTRVFSAAPTAAQDFSSTMVDAAIEFDVAGKKFTMPVHLEERVTLPGVLLAPQRLYSTELEGRDQRRLMLVAPFIEPDLASHLVELEQPFLDTAGNVYLSEPEATILIAGRPKPQTIKSKPTTRATTRKGLQVMFALATQPGLANQPYRTIADVSGVALSTVNQVVDDLIYRGLLATRRNGDRTIPDWSKYVQEWASLYPSRLRAKLSSRRFASTSRDWWKTFDFTQFDARLGGEAAAEILTHDLLSAHVTIYSQIAPEHEFMFKARLRPDPSGDVEIVQAFWPERLSQGWLPDASLPLVHPLLIYADLVASGDSRNLDTAQVINEQYLSKIAP</sequence>
<evidence type="ECO:0000313" key="2">
    <source>
        <dbReference type="Proteomes" id="UP000655523"/>
    </source>
</evidence>
<dbReference type="AlphaFoldDB" id="A0A972NPQ2"/>
<protein>
    <submittedName>
        <fullName evidence="1">Uncharacterized protein</fullName>
    </submittedName>
</protein>
<dbReference type="InterPro" id="IPR019238">
    <property type="entry name" value="AbiEi_2"/>
</dbReference>
<name>A0A972NPQ2_9BURK</name>
<gene>
    <name evidence="1" type="ORF">GNZ13_23415</name>
</gene>
<keyword evidence="2" id="KW-1185">Reference proteome</keyword>
<reference evidence="1 2" key="1">
    <citation type="submission" date="2019-11" db="EMBL/GenBank/DDBJ databases">
        <title>Metabolism of dissolved organic matter in forest soils.</title>
        <authorList>
            <person name="Cyle K.T."/>
            <person name="Wilhelm R.C."/>
            <person name="Martinez C.E."/>
        </authorList>
    </citation>
    <scope>NUCLEOTIDE SEQUENCE [LARGE SCALE GENOMIC DNA]</scope>
    <source>
        <strain evidence="1 2">5N</strain>
    </source>
</reference>
<organism evidence="1 2">
    <name type="scientific">Paraburkholderia elongata</name>
    <dbReference type="NCBI Taxonomy" id="2675747"/>
    <lineage>
        <taxon>Bacteria</taxon>
        <taxon>Pseudomonadati</taxon>
        <taxon>Pseudomonadota</taxon>
        <taxon>Betaproteobacteria</taxon>
        <taxon>Burkholderiales</taxon>
        <taxon>Burkholderiaceae</taxon>
        <taxon>Paraburkholderia</taxon>
    </lineage>
</organism>
<dbReference type="InterPro" id="IPR016600">
    <property type="entry name" value="UCP012611"/>
</dbReference>
<accession>A0A972NPQ2</accession>
<dbReference type="Pfam" id="PF09952">
    <property type="entry name" value="AbiEi_2"/>
    <property type="match status" value="1"/>
</dbReference>
<comment type="caution">
    <text evidence="1">The sequence shown here is derived from an EMBL/GenBank/DDBJ whole genome shotgun (WGS) entry which is preliminary data.</text>
</comment>
<proteinExistence type="predicted"/>
<evidence type="ECO:0000313" key="1">
    <source>
        <dbReference type="EMBL" id="NPT57438.1"/>
    </source>
</evidence>
<dbReference type="PIRSF" id="PIRSF012611">
    <property type="entry name" value="UCP012611"/>
    <property type="match status" value="1"/>
</dbReference>
<dbReference type="Proteomes" id="UP000655523">
    <property type="component" value="Unassembled WGS sequence"/>
</dbReference>